<evidence type="ECO:0000256" key="10">
    <source>
        <dbReference type="ARBA" id="ARBA00022833"/>
    </source>
</evidence>
<dbReference type="InterPro" id="IPR041042">
    <property type="entry name" value="Znf_Hakai"/>
</dbReference>
<feature type="compositionally biased region" description="Pro residues" evidence="15">
    <location>
        <begin position="310"/>
        <end position="329"/>
    </location>
</feature>
<evidence type="ECO:0000256" key="12">
    <source>
        <dbReference type="ARBA" id="ARBA00038499"/>
    </source>
</evidence>
<keyword evidence="8 14" id="KW-0863">Zinc-finger</keyword>
<evidence type="ECO:0000256" key="5">
    <source>
        <dbReference type="ARBA" id="ARBA00022473"/>
    </source>
</evidence>
<comment type="similarity">
    <text evidence="12">Belongs to the Hakai family.</text>
</comment>
<comment type="catalytic activity">
    <reaction evidence="1">
        <text>S-ubiquitinyl-[E2 ubiquitin-conjugating enzyme]-L-cysteine + [acceptor protein]-L-lysine = [E2 ubiquitin-conjugating enzyme]-L-cysteine + N(6)-ubiquitinyl-[acceptor protein]-L-lysine.</text>
        <dbReference type="EC" id="2.3.2.27"/>
    </reaction>
</comment>
<organism evidence="17 18">
    <name type="scientific">Saccoglossus kowalevskii</name>
    <name type="common">Acorn worm</name>
    <dbReference type="NCBI Taxonomy" id="10224"/>
    <lineage>
        <taxon>Eukaryota</taxon>
        <taxon>Metazoa</taxon>
        <taxon>Hemichordata</taxon>
        <taxon>Enteropneusta</taxon>
        <taxon>Harrimaniidae</taxon>
        <taxon>Saccoglossus</taxon>
    </lineage>
</organism>
<keyword evidence="6" id="KW-0808">Transferase</keyword>
<gene>
    <name evidence="18" type="primary">LOC102801493</name>
</gene>
<comment type="pathway">
    <text evidence="3">Protein modification; protein ubiquitination.</text>
</comment>
<evidence type="ECO:0000256" key="3">
    <source>
        <dbReference type="ARBA" id="ARBA00004906"/>
    </source>
</evidence>
<keyword evidence="5" id="KW-0217">Developmental protein</keyword>
<evidence type="ECO:0000256" key="7">
    <source>
        <dbReference type="ARBA" id="ARBA00022723"/>
    </source>
</evidence>
<dbReference type="InterPro" id="IPR040383">
    <property type="entry name" value="HAKAI/CBLL2"/>
</dbReference>
<feature type="compositionally biased region" description="Pro residues" evidence="15">
    <location>
        <begin position="416"/>
        <end position="439"/>
    </location>
</feature>
<feature type="compositionally biased region" description="Acidic residues" evidence="15">
    <location>
        <begin position="1"/>
        <end position="14"/>
    </location>
</feature>
<feature type="compositionally biased region" description="Low complexity" evidence="15">
    <location>
        <begin position="373"/>
        <end position="384"/>
    </location>
</feature>
<feature type="compositionally biased region" description="Basic residues" evidence="15">
    <location>
        <begin position="29"/>
        <end position="55"/>
    </location>
</feature>
<feature type="compositionally biased region" description="Basic and acidic residues" evidence="15">
    <location>
        <begin position="275"/>
        <end position="287"/>
    </location>
</feature>
<keyword evidence="11" id="KW-0539">Nucleus</keyword>
<dbReference type="PROSITE" id="PS50089">
    <property type="entry name" value="ZF_RING_2"/>
    <property type="match status" value="1"/>
</dbReference>
<evidence type="ECO:0000256" key="8">
    <source>
        <dbReference type="ARBA" id="ARBA00022771"/>
    </source>
</evidence>
<keyword evidence="7" id="KW-0479">Metal-binding</keyword>
<evidence type="ECO:0000256" key="11">
    <source>
        <dbReference type="ARBA" id="ARBA00023242"/>
    </source>
</evidence>
<dbReference type="EC" id="2.3.2.27" evidence="4"/>
<sequence length="471" mass="51832">MADGGFELEAEENDNPGSPAVRRNIPLKLKSKSARGRPKARPRVTRTTRASVRRKSTADDDDGDEQLDQGDKPRIYFPIHQKCQLKWDQKLDLIGEKVVDPMIHCCSKCDLPILIYGRMIPCKHVVCFDCAKRTDKNCPRCGDTVLRIEQSHLGSIFVCTYGTSKHGNSGCRRTYLSQRDLQAHINHRHNRPAQTESIPPPAVQERPVADQRYISPHESYRTPPPPQRVMRESHAMYANTSEERKDHTLPSTSYQSTIPVVTGGRTSNLITVPIHDGDKDYRDDKAQLRGGPPPVQLPPHPIHYPGQPTSAPPPPGPPLPQHAYPPPQNNYPSTSLGGPPMSYSGPPPSVPVPPHFTTAPIHHGHPGPPPPRFEGGPPVRYSSSPRPPYDDERDSLSPPFTSPGGHSPRPGGWPISGPPPPPPPRVPPPSRPMPVPGPRMPHSAAGPPLEMGPPPMIPSDKPVYGNRTYYQ</sequence>
<dbReference type="InterPro" id="IPR001841">
    <property type="entry name" value="Znf_RING"/>
</dbReference>
<evidence type="ECO:0000256" key="1">
    <source>
        <dbReference type="ARBA" id="ARBA00000900"/>
    </source>
</evidence>
<feature type="compositionally biased region" description="Pro residues" evidence="15">
    <location>
        <begin position="291"/>
        <end position="302"/>
    </location>
</feature>
<evidence type="ECO:0000313" key="17">
    <source>
        <dbReference type="Proteomes" id="UP000694865"/>
    </source>
</evidence>
<dbReference type="RefSeq" id="XP_006820324.1">
    <property type="nucleotide sequence ID" value="XM_006820261.1"/>
</dbReference>
<keyword evidence="9" id="KW-0833">Ubl conjugation pathway</keyword>
<feature type="domain" description="RING-type" evidence="16">
    <location>
        <begin position="106"/>
        <end position="141"/>
    </location>
</feature>
<name>A0ABM0MJY3_SACKO</name>
<keyword evidence="10" id="KW-0862">Zinc</keyword>
<evidence type="ECO:0000256" key="15">
    <source>
        <dbReference type="SAM" id="MobiDB-lite"/>
    </source>
</evidence>
<dbReference type="PROSITE" id="PS00518">
    <property type="entry name" value="ZF_RING_1"/>
    <property type="match status" value="1"/>
</dbReference>
<dbReference type="Proteomes" id="UP000694865">
    <property type="component" value="Unplaced"/>
</dbReference>
<dbReference type="GeneID" id="102801493"/>
<evidence type="ECO:0000256" key="9">
    <source>
        <dbReference type="ARBA" id="ARBA00022786"/>
    </source>
</evidence>
<evidence type="ECO:0000313" key="18">
    <source>
        <dbReference type="RefSeq" id="XP_006820324.1"/>
    </source>
</evidence>
<reference evidence="18" key="1">
    <citation type="submission" date="2025-08" db="UniProtKB">
        <authorList>
            <consortium name="RefSeq"/>
        </authorList>
    </citation>
    <scope>IDENTIFICATION</scope>
    <source>
        <tissue evidence="18">Testes</tissue>
    </source>
</reference>
<feature type="region of interest" description="Disordered" evidence="15">
    <location>
        <begin position="240"/>
        <end position="471"/>
    </location>
</feature>
<protein>
    <recommendedName>
        <fullName evidence="13">E3 ubiquitin-protein ligase Hakai</fullName>
        <ecNumber evidence="4">2.3.2.27</ecNumber>
    </recommendedName>
</protein>
<feature type="region of interest" description="Disordered" evidence="15">
    <location>
        <begin position="1"/>
        <end position="71"/>
    </location>
</feature>
<dbReference type="PANTHER" id="PTHR13480:SF0">
    <property type="entry name" value="E3 UBIQUITIN-PROTEIN LIGASE HAKAI"/>
    <property type="match status" value="1"/>
</dbReference>
<feature type="compositionally biased region" description="Acidic residues" evidence="15">
    <location>
        <begin position="59"/>
        <end position="68"/>
    </location>
</feature>
<evidence type="ECO:0000256" key="2">
    <source>
        <dbReference type="ARBA" id="ARBA00004123"/>
    </source>
</evidence>
<dbReference type="PANTHER" id="PTHR13480">
    <property type="entry name" value="E3 UBIQUITIN-PROTEIN LIGASE HAKAI-RELATED"/>
    <property type="match status" value="1"/>
</dbReference>
<evidence type="ECO:0000256" key="6">
    <source>
        <dbReference type="ARBA" id="ARBA00022679"/>
    </source>
</evidence>
<keyword evidence="17" id="KW-1185">Reference proteome</keyword>
<evidence type="ECO:0000256" key="4">
    <source>
        <dbReference type="ARBA" id="ARBA00012483"/>
    </source>
</evidence>
<dbReference type="Pfam" id="PF18408">
    <property type="entry name" value="zf_Hakai"/>
    <property type="match status" value="1"/>
</dbReference>
<feature type="compositionally biased region" description="Pro residues" evidence="15">
    <location>
        <begin position="345"/>
        <end position="354"/>
    </location>
</feature>
<dbReference type="CDD" id="cd16508">
    <property type="entry name" value="RING-HC_HAKAI-like"/>
    <property type="match status" value="1"/>
</dbReference>
<evidence type="ECO:0000259" key="16">
    <source>
        <dbReference type="PROSITE" id="PS50089"/>
    </source>
</evidence>
<feature type="compositionally biased region" description="Polar residues" evidence="15">
    <location>
        <begin position="249"/>
        <end position="270"/>
    </location>
</feature>
<accession>A0ABM0MJY3</accession>
<evidence type="ECO:0000256" key="14">
    <source>
        <dbReference type="PROSITE-ProRule" id="PRU00175"/>
    </source>
</evidence>
<comment type="subcellular location">
    <subcellularLocation>
        <location evidence="2">Nucleus</location>
    </subcellularLocation>
</comment>
<evidence type="ECO:0000256" key="13">
    <source>
        <dbReference type="ARBA" id="ARBA00041081"/>
    </source>
</evidence>
<dbReference type="InterPro" id="IPR013083">
    <property type="entry name" value="Znf_RING/FYVE/PHD"/>
</dbReference>
<dbReference type="Gene3D" id="3.30.40.10">
    <property type="entry name" value="Zinc/RING finger domain, C3HC4 (zinc finger)"/>
    <property type="match status" value="1"/>
</dbReference>
<dbReference type="InterPro" id="IPR040380">
    <property type="entry name" value="HAKAI-like_RING-HC"/>
</dbReference>
<dbReference type="InterPro" id="IPR017907">
    <property type="entry name" value="Znf_RING_CS"/>
</dbReference>
<proteinExistence type="inferred from homology"/>
<dbReference type="Gene3D" id="6.10.140.2210">
    <property type="match status" value="1"/>
</dbReference>